<reference evidence="1 2" key="1">
    <citation type="submission" date="2020-04" db="EMBL/GenBank/DDBJ databases">
        <title>Hymenobacter polaris sp. nov., isolated from Arctic soil.</title>
        <authorList>
            <person name="Dahal R.H."/>
        </authorList>
    </citation>
    <scope>NUCLEOTIDE SEQUENCE [LARGE SCALE GENOMIC DNA]</scope>
    <source>
        <strain evidence="1 2">RP-2-7</strain>
    </source>
</reference>
<protein>
    <submittedName>
        <fullName evidence="1">Uncharacterized protein</fullName>
    </submittedName>
</protein>
<proteinExistence type="predicted"/>
<gene>
    <name evidence="1" type="ORF">HHL22_19440</name>
</gene>
<organism evidence="1 2">
    <name type="scientific">Hymenobacter polaris</name>
    <dbReference type="NCBI Taxonomy" id="2682546"/>
    <lineage>
        <taxon>Bacteria</taxon>
        <taxon>Pseudomonadati</taxon>
        <taxon>Bacteroidota</taxon>
        <taxon>Cytophagia</taxon>
        <taxon>Cytophagales</taxon>
        <taxon>Hymenobacteraceae</taxon>
        <taxon>Hymenobacter</taxon>
    </lineage>
</organism>
<dbReference type="Proteomes" id="UP000559626">
    <property type="component" value="Unassembled WGS sequence"/>
</dbReference>
<dbReference type="RefSeq" id="WP_169533051.1">
    <property type="nucleotide sequence ID" value="NZ_JABBGH010000003.1"/>
</dbReference>
<comment type="caution">
    <text evidence="1">The sequence shown here is derived from an EMBL/GenBank/DDBJ whole genome shotgun (WGS) entry which is preliminary data.</text>
</comment>
<sequence length="117" mass="13863">MDAELVSYLLKEHVHRLSRLDKFGFHIALGDIEPDSNQLQEWSNRMWPKLVAHGWQLDDEAKQYFLAGNREAFREWLAEKLYQEHGGGALLNNCPNCHRLARTFRARQCRYCGHDWH</sequence>
<accession>A0A7Y0AHP8</accession>
<keyword evidence="2" id="KW-1185">Reference proteome</keyword>
<dbReference type="EMBL" id="JABBGH010000003">
    <property type="protein sequence ID" value="NML67382.1"/>
    <property type="molecule type" value="Genomic_DNA"/>
</dbReference>
<evidence type="ECO:0000313" key="1">
    <source>
        <dbReference type="EMBL" id="NML67382.1"/>
    </source>
</evidence>
<dbReference type="AlphaFoldDB" id="A0A7Y0AHP8"/>
<name>A0A7Y0AHP8_9BACT</name>
<evidence type="ECO:0000313" key="2">
    <source>
        <dbReference type="Proteomes" id="UP000559626"/>
    </source>
</evidence>